<gene>
    <name evidence="2" type="ORF">CCE01nite_01570</name>
</gene>
<evidence type="ECO:0000313" key="3">
    <source>
        <dbReference type="Proteomes" id="UP000317046"/>
    </source>
</evidence>
<sequence>MPPATPPIQRSSLRTSPERRTDAKNALSPGGAGGGGVAGEGYDEGAGPGSEGRGSAGSGVCVSMGRSWPGALPAGIGGSP</sequence>
<reference evidence="2" key="1">
    <citation type="submission" date="2019-06" db="EMBL/GenBank/DDBJ databases">
        <title>Whole genome shotgun sequence of Cellulomonas cellasea NBRC 3753.</title>
        <authorList>
            <person name="Hosoyama A."/>
            <person name="Uohara A."/>
            <person name="Ohji S."/>
            <person name="Ichikawa N."/>
        </authorList>
    </citation>
    <scope>NUCLEOTIDE SEQUENCE [LARGE SCALE GENOMIC DNA]</scope>
    <source>
        <strain evidence="2">NBRC 3753</strain>
    </source>
</reference>
<keyword evidence="3" id="KW-1185">Reference proteome</keyword>
<feature type="region of interest" description="Disordered" evidence="1">
    <location>
        <begin position="1"/>
        <end position="80"/>
    </location>
</feature>
<evidence type="ECO:0000256" key="1">
    <source>
        <dbReference type="SAM" id="MobiDB-lite"/>
    </source>
</evidence>
<feature type="compositionally biased region" description="Gly residues" evidence="1">
    <location>
        <begin position="30"/>
        <end position="57"/>
    </location>
</feature>
<dbReference type="Proteomes" id="UP000317046">
    <property type="component" value="Unassembled WGS sequence"/>
</dbReference>
<comment type="caution">
    <text evidence="2">The sequence shown here is derived from an EMBL/GenBank/DDBJ whole genome shotgun (WGS) entry which is preliminary data.</text>
</comment>
<name>A0A4Y3KTK8_9CELL</name>
<proteinExistence type="predicted"/>
<evidence type="ECO:0000313" key="2">
    <source>
        <dbReference type="EMBL" id="GEA86208.1"/>
    </source>
</evidence>
<protein>
    <submittedName>
        <fullName evidence="2">Uncharacterized protein</fullName>
    </submittedName>
</protein>
<dbReference type="AlphaFoldDB" id="A0A4Y3KTK8"/>
<dbReference type="EMBL" id="BJLR01000001">
    <property type="protein sequence ID" value="GEA86208.1"/>
    <property type="molecule type" value="Genomic_DNA"/>
</dbReference>
<organism evidence="2 3">
    <name type="scientific">Cellulomonas cellasea</name>
    <dbReference type="NCBI Taxonomy" id="43670"/>
    <lineage>
        <taxon>Bacteria</taxon>
        <taxon>Bacillati</taxon>
        <taxon>Actinomycetota</taxon>
        <taxon>Actinomycetes</taxon>
        <taxon>Micrococcales</taxon>
        <taxon>Cellulomonadaceae</taxon>
        <taxon>Cellulomonas</taxon>
    </lineage>
</organism>
<accession>A0A4Y3KTK8</accession>